<evidence type="ECO:0000313" key="6">
    <source>
        <dbReference type="Proteomes" id="UP001242129"/>
    </source>
</evidence>
<dbReference type="InterPro" id="IPR018060">
    <property type="entry name" value="HTH_AraC"/>
</dbReference>
<dbReference type="PROSITE" id="PS01124">
    <property type="entry name" value="HTH_ARAC_FAMILY_2"/>
    <property type="match status" value="1"/>
</dbReference>
<keyword evidence="1" id="KW-0805">Transcription regulation</keyword>
<dbReference type="SMART" id="SM00342">
    <property type="entry name" value="HTH_ARAC"/>
    <property type="match status" value="1"/>
</dbReference>
<comment type="caution">
    <text evidence="5">The sequence shown here is derived from an EMBL/GenBank/DDBJ whole genome shotgun (WGS) entry which is preliminary data.</text>
</comment>
<dbReference type="Pfam" id="PF12833">
    <property type="entry name" value="HTH_18"/>
    <property type="match status" value="1"/>
</dbReference>
<dbReference type="Pfam" id="PF14525">
    <property type="entry name" value="AraC_binding_2"/>
    <property type="match status" value="1"/>
</dbReference>
<evidence type="ECO:0000256" key="2">
    <source>
        <dbReference type="ARBA" id="ARBA00023125"/>
    </source>
</evidence>
<accession>A0AAW8AR31</accession>
<dbReference type="AlphaFoldDB" id="A0AAW8AR31"/>
<dbReference type="GO" id="GO:0003700">
    <property type="term" value="F:DNA-binding transcription factor activity"/>
    <property type="evidence" value="ECO:0007669"/>
    <property type="project" value="InterPro"/>
</dbReference>
<dbReference type="InterPro" id="IPR035418">
    <property type="entry name" value="AraC-bd_2"/>
</dbReference>
<dbReference type="InterPro" id="IPR009057">
    <property type="entry name" value="Homeodomain-like_sf"/>
</dbReference>
<dbReference type="EMBL" id="JAUUUS010000152">
    <property type="protein sequence ID" value="MDP1447805.1"/>
    <property type="molecule type" value="Genomic_DNA"/>
</dbReference>
<organism evidence="5 6">
    <name type="scientific">Acinetobacter lwoffii</name>
    <dbReference type="NCBI Taxonomy" id="28090"/>
    <lineage>
        <taxon>Bacteria</taxon>
        <taxon>Pseudomonadati</taxon>
        <taxon>Pseudomonadota</taxon>
        <taxon>Gammaproteobacteria</taxon>
        <taxon>Moraxellales</taxon>
        <taxon>Moraxellaceae</taxon>
        <taxon>Acinetobacter</taxon>
    </lineage>
</organism>
<evidence type="ECO:0000313" key="5">
    <source>
        <dbReference type="EMBL" id="MDP1447805.1"/>
    </source>
</evidence>
<name>A0AAW8AR31_ACILW</name>
<protein>
    <submittedName>
        <fullName evidence="5">AraC family transcriptional regulator</fullName>
    </submittedName>
</protein>
<keyword evidence="2" id="KW-0238">DNA-binding</keyword>
<dbReference type="Gene3D" id="1.10.10.60">
    <property type="entry name" value="Homeodomain-like"/>
    <property type="match status" value="1"/>
</dbReference>
<proteinExistence type="predicted"/>
<dbReference type="Proteomes" id="UP001242129">
    <property type="component" value="Unassembled WGS sequence"/>
</dbReference>
<reference evidence="5" key="1">
    <citation type="submission" date="2023-07" db="EMBL/GenBank/DDBJ databases">
        <title>Dynamics of blaOXA-23 gene transmission in Acinetobacter spp. from contaminated veterinary surfaces.</title>
        <authorList>
            <person name="Moreira Da Silva J."/>
            <person name="Menezes J."/>
            <person name="Fernandes L."/>
            <person name="Marques C."/>
            <person name="Amaral A."/>
            <person name="Timofte D."/>
            <person name="Pomba C."/>
        </authorList>
    </citation>
    <scope>NUCLEOTIDE SEQUENCE</scope>
    <source>
        <strain evidence="5">CMVB11Z4A1</strain>
    </source>
</reference>
<dbReference type="RefSeq" id="WP_305158089.1">
    <property type="nucleotide sequence ID" value="NZ_JAUUUQ010000158.1"/>
</dbReference>
<evidence type="ECO:0000256" key="3">
    <source>
        <dbReference type="ARBA" id="ARBA00023163"/>
    </source>
</evidence>
<gene>
    <name evidence="5" type="ORF">Q8G51_08340</name>
</gene>
<dbReference type="SUPFAM" id="SSF46689">
    <property type="entry name" value="Homeodomain-like"/>
    <property type="match status" value="1"/>
</dbReference>
<evidence type="ECO:0000259" key="4">
    <source>
        <dbReference type="PROSITE" id="PS01124"/>
    </source>
</evidence>
<evidence type="ECO:0000256" key="1">
    <source>
        <dbReference type="ARBA" id="ARBA00023015"/>
    </source>
</evidence>
<feature type="domain" description="HTH araC/xylS-type" evidence="4">
    <location>
        <begin position="225"/>
        <end position="327"/>
    </location>
</feature>
<dbReference type="PANTHER" id="PTHR46796">
    <property type="entry name" value="HTH-TYPE TRANSCRIPTIONAL ACTIVATOR RHAS-RELATED"/>
    <property type="match status" value="1"/>
</dbReference>
<dbReference type="GO" id="GO:0043565">
    <property type="term" value="F:sequence-specific DNA binding"/>
    <property type="evidence" value="ECO:0007669"/>
    <property type="project" value="InterPro"/>
</dbReference>
<sequence length="332" mass="38630">MQSLSQEDIELKHYSKKADFAQNLMSNICGEHRLDTSYRNTLDFHYDGMRLPSKQMTIGTISYGANVAINTSHLKAYSISLPLCGKQILNMRGEQYYSDENTGLIISNAQLQDLAIDKNCKKLQVVIPERSLHLVLADLLKQPVDDSVIFNPKMHFDSQQLTNSWWKYIQNFLNSKSQYISFHGFSLLAEDYENFIIKTLLLSQENNYSEQLRQLSNQRQPTYIQKVHKFIITHACEEISVDTLQKLAGVSKSKLYEEFQAYYGTSPLAYLKKYRLQQIYKSLCTPEPGKRISISQLAFKWGFNHLSRFSQDYHEEFGEKPSDTKNKFKEFY</sequence>
<dbReference type="InterPro" id="IPR050204">
    <property type="entry name" value="AraC_XylS_family_regulators"/>
</dbReference>
<dbReference type="PANTHER" id="PTHR46796:SF12">
    <property type="entry name" value="HTH-TYPE DNA-BINDING TRANSCRIPTIONAL ACTIVATOR EUTR"/>
    <property type="match status" value="1"/>
</dbReference>
<keyword evidence="3" id="KW-0804">Transcription</keyword>